<keyword evidence="4 10" id="KW-0489">Methyltransferase</keyword>
<keyword evidence="14" id="KW-1185">Reference proteome</keyword>
<evidence type="ECO:0000256" key="8">
    <source>
        <dbReference type="ARBA" id="ARBA00022884"/>
    </source>
</evidence>
<dbReference type="OrthoDB" id="296065at2759"/>
<dbReference type="GO" id="GO:0043527">
    <property type="term" value="C:tRNA methyltransferase complex"/>
    <property type="evidence" value="ECO:0007669"/>
    <property type="project" value="UniProtKB-ARBA"/>
</dbReference>
<keyword evidence="7 10" id="KW-0819">tRNA processing</keyword>
<dbReference type="Gene3D" id="3.40.50.150">
    <property type="entry name" value="Vaccinia Virus protein VP39"/>
    <property type="match status" value="1"/>
</dbReference>
<dbReference type="InterPro" id="IPR000241">
    <property type="entry name" value="RlmKL-like_Mtase"/>
</dbReference>
<evidence type="ECO:0000313" key="14">
    <source>
        <dbReference type="Proteomes" id="UP000756132"/>
    </source>
</evidence>
<dbReference type="Proteomes" id="UP000756132">
    <property type="component" value="Chromosome 1"/>
</dbReference>
<dbReference type="GO" id="GO:0160102">
    <property type="term" value="F:tRNA (guanine(10)-N2)-methyltransferase activity"/>
    <property type="evidence" value="ECO:0007669"/>
    <property type="project" value="UniProtKB-EC"/>
</dbReference>
<keyword evidence="6 10" id="KW-0949">S-adenosyl-L-methionine</keyword>
<evidence type="ECO:0000256" key="5">
    <source>
        <dbReference type="ARBA" id="ARBA00022679"/>
    </source>
</evidence>
<dbReference type="GO" id="GO:0000049">
    <property type="term" value="F:tRNA binding"/>
    <property type="evidence" value="ECO:0007669"/>
    <property type="project" value="UniProtKB-UniRule"/>
</dbReference>
<dbReference type="KEGG" id="ffu:CLAFUR5_00008"/>
<comment type="subcellular location">
    <subcellularLocation>
        <location evidence="1">Cytoplasm</location>
    </subcellularLocation>
</comment>
<dbReference type="EMBL" id="CP090163">
    <property type="protein sequence ID" value="UJO11620.1"/>
    <property type="molecule type" value="Genomic_DNA"/>
</dbReference>
<evidence type="ECO:0000256" key="3">
    <source>
        <dbReference type="ARBA" id="ARBA00022555"/>
    </source>
</evidence>
<comment type="similarity">
    <text evidence="10">Belongs to the class I-like SAM-binding methyltransferase superfamily. TRM11 methyltransferase family.</text>
</comment>
<dbReference type="PANTHER" id="PTHR13370">
    <property type="entry name" value="RNA METHYLASE-RELATED"/>
    <property type="match status" value="1"/>
</dbReference>
<evidence type="ECO:0000256" key="1">
    <source>
        <dbReference type="ARBA" id="ARBA00004496"/>
    </source>
</evidence>
<dbReference type="Pfam" id="PF25904">
    <property type="entry name" value="Tmrp11_N"/>
    <property type="match status" value="1"/>
</dbReference>
<proteinExistence type="inferred from homology"/>
<dbReference type="PROSITE" id="PS51627">
    <property type="entry name" value="SAM_MT_TRM11"/>
    <property type="match status" value="1"/>
</dbReference>
<dbReference type="InterPro" id="IPR059073">
    <property type="entry name" value="TRMT11_N"/>
</dbReference>
<name>A0A9Q8L693_PASFU</name>
<reference evidence="13" key="1">
    <citation type="submission" date="2021-12" db="EMBL/GenBank/DDBJ databases">
        <authorList>
            <person name="Zaccaron A."/>
            <person name="Stergiopoulos I."/>
        </authorList>
    </citation>
    <scope>NUCLEOTIDE SEQUENCE</scope>
    <source>
        <strain evidence="13">Race5_Kim</strain>
    </source>
</reference>
<evidence type="ECO:0000256" key="6">
    <source>
        <dbReference type="ARBA" id="ARBA00022691"/>
    </source>
</evidence>
<dbReference type="PIRSF" id="PIRSF017259">
    <property type="entry name" value="tRNA_mtfrase_TRM11"/>
    <property type="match status" value="1"/>
</dbReference>
<dbReference type="InterPro" id="IPR016691">
    <property type="entry name" value="TRMT11"/>
</dbReference>
<dbReference type="PROSITE" id="PS00092">
    <property type="entry name" value="N6_MTASE"/>
    <property type="match status" value="1"/>
</dbReference>
<accession>A0A9Q8L693</accession>
<keyword evidence="5 10" id="KW-0808">Transferase</keyword>
<evidence type="ECO:0000256" key="7">
    <source>
        <dbReference type="ARBA" id="ARBA00022694"/>
    </source>
</evidence>
<evidence type="ECO:0000256" key="10">
    <source>
        <dbReference type="PROSITE-ProRule" id="PRU00959"/>
    </source>
</evidence>
<dbReference type="SUPFAM" id="SSF53335">
    <property type="entry name" value="S-adenosyl-L-methionine-dependent methyltransferases"/>
    <property type="match status" value="1"/>
</dbReference>
<dbReference type="GO" id="GO:0005737">
    <property type="term" value="C:cytoplasm"/>
    <property type="evidence" value="ECO:0007669"/>
    <property type="project" value="UniProtKB-SubCell"/>
</dbReference>
<dbReference type="EC" id="2.1.1.214" evidence="9"/>
<evidence type="ECO:0000313" key="13">
    <source>
        <dbReference type="EMBL" id="UJO11620.1"/>
    </source>
</evidence>
<sequence>MDYLIRFVQMHETFRKPEIDALAQINNISIEWLSYTEESHLSIIRFKDVSDPGLAAKALMSRSILAYGMYELWGATSGADYKDLHRDITTRSRHLWSHYGRQSFRFELDAFQGKRTMAEQRQIMEDLVFMGFTGPIAMKNPDNHFTIFEDYKLHAPAPHQLCFGRLVAEAGRRATATYTLKKRKYIATTSMDAELSLITANLALAAPGKLTYDPFMGTGSFPLACAHFGANTFGSDMDGRSIRGKKGRNVKANFEQYSTSSLYLDGFVSDLTNTPLREQRYLDAIVCDPPYGVREGLKVLGSERPHLQDVVYLADGTPAHLGPNYIPPKKPYSFLRILDDILDFGARMLTDNGRLCMWMPVAGVDVEEYEAEDEAKAAKVEVEVEYPVPEHPALELVSTCRQDFNKWSRRLLTYRRLRNDAVDTAALAAYQLKRLDLQADGNGKVTADDLNAFRRRYFQGFQKPSPAPQTTYTPPAG</sequence>
<dbReference type="OMA" id="AFNKWSR"/>
<dbReference type="Pfam" id="PF01170">
    <property type="entry name" value="UPF0020"/>
    <property type="match status" value="1"/>
</dbReference>
<dbReference type="RefSeq" id="XP_047755986.1">
    <property type="nucleotide sequence ID" value="XM_047899156.1"/>
</dbReference>
<evidence type="ECO:0000256" key="2">
    <source>
        <dbReference type="ARBA" id="ARBA00022490"/>
    </source>
</evidence>
<evidence type="ECO:0000259" key="12">
    <source>
        <dbReference type="Pfam" id="PF25904"/>
    </source>
</evidence>
<protein>
    <recommendedName>
        <fullName evidence="9">tRNA (guanine(10)-N(2))-methyltransferase</fullName>
        <ecNumber evidence="9">2.1.1.214</ecNumber>
    </recommendedName>
</protein>
<keyword evidence="3 10" id="KW-0820">tRNA-binding</keyword>
<dbReference type="PANTHER" id="PTHR13370:SF3">
    <property type="entry name" value="TRNA (GUANINE(10)-N2)-METHYLTRANSFERASE HOMOLOG"/>
    <property type="match status" value="1"/>
</dbReference>
<dbReference type="InterPro" id="IPR029063">
    <property type="entry name" value="SAM-dependent_MTases_sf"/>
</dbReference>
<reference evidence="13" key="2">
    <citation type="journal article" date="2022" name="Microb. Genom.">
        <title>A chromosome-scale genome assembly of the tomato pathogen Cladosporium fulvum reveals a compartmentalized genome architecture and the presence of a dispensable chromosome.</title>
        <authorList>
            <person name="Zaccaron A.Z."/>
            <person name="Chen L.H."/>
            <person name="Samaras A."/>
            <person name="Stergiopoulos I."/>
        </authorList>
    </citation>
    <scope>NUCLEOTIDE SEQUENCE</scope>
    <source>
        <strain evidence="13">Race5_Kim</strain>
    </source>
</reference>
<gene>
    <name evidence="13" type="ORF">CLAFUR5_00008</name>
</gene>
<evidence type="ECO:0000256" key="4">
    <source>
        <dbReference type="ARBA" id="ARBA00022603"/>
    </source>
</evidence>
<keyword evidence="2" id="KW-0963">Cytoplasm</keyword>
<dbReference type="InterPro" id="IPR002052">
    <property type="entry name" value="DNA_methylase_N6_adenine_CS"/>
</dbReference>
<keyword evidence="8 10" id="KW-0694">RNA-binding</keyword>
<organism evidence="13 14">
    <name type="scientific">Passalora fulva</name>
    <name type="common">Tomato leaf mold</name>
    <name type="synonym">Cladosporium fulvum</name>
    <dbReference type="NCBI Taxonomy" id="5499"/>
    <lineage>
        <taxon>Eukaryota</taxon>
        <taxon>Fungi</taxon>
        <taxon>Dikarya</taxon>
        <taxon>Ascomycota</taxon>
        <taxon>Pezizomycotina</taxon>
        <taxon>Dothideomycetes</taxon>
        <taxon>Dothideomycetidae</taxon>
        <taxon>Mycosphaerellales</taxon>
        <taxon>Mycosphaerellaceae</taxon>
        <taxon>Fulvia</taxon>
    </lineage>
</organism>
<feature type="domain" description="Ribosomal RNA large subunit methyltransferase K/L-like methyltransferase" evidence="11">
    <location>
        <begin position="182"/>
        <end position="296"/>
    </location>
</feature>
<evidence type="ECO:0000259" key="11">
    <source>
        <dbReference type="Pfam" id="PF01170"/>
    </source>
</evidence>
<evidence type="ECO:0000256" key="9">
    <source>
        <dbReference type="ARBA" id="ARBA00066937"/>
    </source>
</evidence>
<dbReference type="AlphaFoldDB" id="A0A9Q8L693"/>
<feature type="domain" description="tRNA (guanine(10)-N(2))-methyltransferase TRMT11 N-terminal" evidence="12">
    <location>
        <begin position="1"/>
        <end position="172"/>
    </location>
</feature>
<dbReference type="GO" id="GO:0032259">
    <property type="term" value="P:methylation"/>
    <property type="evidence" value="ECO:0007669"/>
    <property type="project" value="UniProtKB-UniRule"/>
</dbReference>
<dbReference type="GeneID" id="71979886"/>
<dbReference type="GO" id="GO:0008033">
    <property type="term" value="P:tRNA processing"/>
    <property type="evidence" value="ECO:0007669"/>
    <property type="project" value="UniProtKB-UniRule"/>
</dbReference>